<feature type="region of interest" description="Disordered" evidence="1">
    <location>
        <begin position="1"/>
        <end position="21"/>
    </location>
</feature>
<sequence length="135" mass="15245">MKSLEEEISGSSRGEEIRSSDFSNMDEMSYLLRASDDELGIPPSPSVYEDAYSAVAESQVLGESEHACNLEGLWQLEDQLAVNSYIDWLMLQQLQTPEYYDYASDENQERDFASTNCSLFDISSEGGEQRPMSCR</sequence>
<dbReference type="PANTHER" id="PTHR34539">
    <property type="entry name" value="T6J4.11 PROTEIN"/>
    <property type="match status" value="1"/>
</dbReference>
<name>B8LQE0_PICSI</name>
<protein>
    <submittedName>
        <fullName evidence="2">Uncharacterized protein</fullName>
    </submittedName>
</protein>
<accession>B8LQE0</accession>
<dbReference type="AlphaFoldDB" id="B8LQE0"/>
<dbReference type="PANTHER" id="PTHR34539:SF19">
    <property type="entry name" value="T6J4.11 PROTEIN"/>
    <property type="match status" value="1"/>
</dbReference>
<dbReference type="EMBL" id="EF678087">
    <property type="protein sequence ID" value="ABR17870.1"/>
    <property type="molecule type" value="mRNA"/>
</dbReference>
<evidence type="ECO:0000313" key="2">
    <source>
        <dbReference type="EMBL" id="ABR17870.1"/>
    </source>
</evidence>
<proteinExistence type="evidence at transcript level"/>
<reference evidence="2" key="1">
    <citation type="submission" date="2007-06" db="EMBL/GenBank/DDBJ databases">
        <title>Full length cDNA sequences from Sitka Spruce (Picea sitchensis).</title>
        <authorList>
            <person name="Ralph S.G."/>
            <person name="Chun H.E."/>
            <person name="Liao N."/>
            <person name="Ali J."/>
            <person name="Reid K."/>
            <person name="Kolosova N."/>
            <person name="Cooper N."/>
            <person name="Cullis C."/>
            <person name="Jancsik S."/>
            <person name="Moore R."/>
            <person name="Mayo M."/>
            <person name="Wagner S."/>
            <person name="Holt R.A."/>
            <person name="Jones S.J.M."/>
            <person name="Marra M.A."/>
            <person name="Ritland C.E."/>
            <person name="Ritland K."/>
            <person name="Bohlmann J."/>
        </authorList>
    </citation>
    <scope>NUCLEOTIDE SEQUENCE</scope>
    <source>
        <tissue evidence="2">Bark</tissue>
    </source>
</reference>
<organism evidence="2">
    <name type="scientific">Picea sitchensis</name>
    <name type="common">Sitka spruce</name>
    <name type="synonym">Pinus sitchensis</name>
    <dbReference type="NCBI Taxonomy" id="3332"/>
    <lineage>
        <taxon>Eukaryota</taxon>
        <taxon>Viridiplantae</taxon>
        <taxon>Streptophyta</taxon>
        <taxon>Embryophyta</taxon>
        <taxon>Tracheophyta</taxon>
        <taxon>Spermatophyta</taxon>
        <taxon>Pinopsida</taxon>
        <taxon>Pinidae</taxon>
        <taxon>Conifers I</taxon>
        <taxon>Pinales</taxon>
        <taxon>Pinaceae</taxon>
        <taxon>Picea</taxon>
    </lineage>
</organism>
<evidence type="ECO:0000256" key="1">
    <source>
        <dbReference type="SAM" id="MobiDB-lite"/>
    </source>
</evidence>